<sequence>MTFQVQMIMHNRKCATILGLLICNQNSQSGREPCSWLRRSNTDGAPAPLPQLWVANPHPLAQSADSIHRRSFLSYALSGTPAPVPYNPTIAAPPDQPFGHDVSALHTPDTYA</sequence>
<feature type="region of interest" description="Disordered" evidence="1">
    <location>
        <begin position="86"/>
        <end position="112"/>
    </location>
</feature>
<proteinExistence type="predicted"/>
<evidence type="ECO:0000313" key="3">
    <source>
        <dbReference type="Proteomes" id="UP000479000"/>
    </source>
</evidence>
<name>A0A6H5HML0_9HEMI</name>
<dbReference type="Proteomes" id="UP000479000">
    <property type="component" value="Unassembled WGS sequence"/>
</dbReference>
<accession>A0A6H5HML0</accession>
<evidence type="ECO:0000256" key="1">
    <source>
        <dbReference type="SAM" id="MobiDB-lite"/>
    </source>
</evidence>
<keyword evidence="3" id="KW-1185">Reference proteome</keyword>
<protein>
    <submittedName>
        <fullName evidence="2">Uncharacterized protein</fullName>
    </submittedName>
</protein>
<gene>
    <name evidence="2" type="ORF">NTEN_LOCUS23274</name>
</gene>
<reference evidence="2 3" key="1">
    <citation type="submission" date="2020-02" db="EMBL/GenBank/DDBJ databases">
        <authorList>
            <person name="Ferguson B K."/>
        </authorList>
    </citation>
    <scope>NUCLEOTIDE SEQUENCE [LARGE SCALE GENOMIC DNA]</scope>
</reference>
<dbReference type="AlphaFoldDB" id="A0A6H5HML0"/>
<evidence type="ECO:0000313" key="2">
    <source>
        <dbReference type="EMBL" id="CAB0019562.1"/>
    </source>
</evidence>
<dbReference type="EMBL" id="CADCXU010034059">
    <property type="protein sequence ID" value="CAB0019562.1"/>
    <property type="molecule type" value="Genomic_DNA"/>
</dbReference>
<organism evidence="2 3">
    <name type="scientific">Nesidiocoris tenuis</name>
    <dbReference type="NCBI Taxonomy" id="355587"/>
    <lineage>
        <taxon>Eukaryota</taxon>
        <taxon>Metazoa</taxon>
        <taxon>Ecdysozoa</taxon>
        <taxon>Arthropoda</taxon>
        <taxon>Hexapoda</taxon>
        <taxon>Insecta</taxon>
        <taxon>Pterygota</taxon>
        <taxon>Neoptera</taxon>
        <taxon>Paraneoptera</taxon>
        <taxon>Hemiptera</taxon>
        <taxon>Heteroptera</taxon>
        <taxon>Panheteroptera</taxon>
        <taxon>Cimicomorpha</taxon>
        <taxon>Miridae</taxon>
        <taxon>Dicyphina</taxon>
        <taxon>Nesidiocoris</taxon>
    </lineage>
</organism>